<dbReference type="Proteomes" id="UP000660270">
    <property type="component" value="Unassembled WGS sequence"/>
</dbReference>
<organism evidence="1 2">
    <name type="scientific">Aphanizomenon flos-aquae FACHB-1249</name>
    <dbReference type="NCBI Taxonomy" id="2692889"/>
    <lineage>
        <taxon>Bacteria</taxon>
        <taxon>Bacillati</taxon>
        <taxon>Cyanobacteriota</taxon>
        <taxon>Cyanophyceae</taxon>
        <taxon>Nostocales</taxon>
        <taxon>Aphanizomenonaceae</taxon>
        <taxon>Aphanizomenon</taxon>
    </lineage>
</organism>
<evidence type="ECO:0000313" key="1">
    <source>
        <dbReference type="EMBL" id="MBD2686532.1"/>
    </source>
</evidence>
<sequence>MSEKFIQAVLITFLLELIAVLGNNTPLHQKTVSPLAEMSWPEITWNFKALD</sequence>
<dbReference type="EMBL" id="JACJTM010000035">
    <property type="protein sequence ID" value="MBD2686532.1"/>
    <property type="molecule type" value="Genomic_DNA"/>
</dbReference>
<keyword evidence="2" id="KW-1185">Reference proteome</keyword>
<reference evidence="1 2" key="1">
    <citation type="journal article" date="2020" name="ISME J.">
        <title>Comparative genomics reveals insights into cyanobacterial evolution and habitat adaptation.</title>
        <authorList>
            <person name="Chen M.Y."/>
            <person name="Teng W.K."/>
            <person name="Zhao L."/>
            <person name="Hu C.X."/>
            <person name="Zhou Y.K."/>
            <person name="Han B.P."/>
            <person name="Song L.R."/>
            <person name="Shu W.S."/>
        </authorList>
    </citation>
    <scope>NUCLEOTIDE SEQUENCE [LARGE SCALE GENOMIC DNA]</scope>
    <source>
        <strain evidence="1 2">FACHB-1249</strain>
    </source>
</reference>
<evidence type="ECO:0000313" key="2">
    <source>
        <dbReference type="Proteomes" id="UP000660270"/>
    </source>
</evidence>
<dbReference type="GeneID" id="78219425"/>
<protein>
    <submittedName>
        <fullName evidence="1">Uncharacterized protein</fullName>
    </submittedName>
</protein>
<gene>
    <name evidence="1" type="ORF">H6G43_15210</name>
</gene>
<accession>A0ABR8IV58</accession>
<proteinExistence type="predicted"/>
<name>A0ABR8IV58_APHFL</name>
<dbReference type="RefSeq" id="WP_190387482.1">
    <property type="nucleotide sequence ID" value="NZ_JACJTM010000035.1"/>
</dbReference>
<comment type="caution">
    <text evidence="1">The sequence shown here is derived from an EMBL/GenBank/DDBJ whole genome shotgun (WGS) entry which is preliminary data.</text>
</comment>